<dbReference type="RefSeq" id="XP_001212768.1">
    <property type="nucleotide sequence ID" value="XM_001212768.1"/>
</dbReference>
<dbReference type="GeneID" id="4318250"/>
<evidence type="ECO:0000313" key="2">
    <source>
        <dbReference type="Proteomes" id="UP000007963"/>
    </source>
</evidence>
<organism evidence="1 2">
    <name type="scientific">Aspergillus terreus (strain NIH 2624 / FGSC A1156)</name>
    <dbReference type="NCBI Taxonomy" id="341663"/>
    <lineage>
        <taxon>Eukaryota</taxon>
        <taxon>Fungi</taxon>
        <taxon>Dikarya</taxon>
        <taxon>Ascomycota</taxon>
        <taxon>Pezizomycotina</taxon>
        <taxon>Eurotiomycetes</taxon>
        <taxon>Eurotiomycetidae</taxon>
        <taxon>Eurotiales</taxon>
        <taxon>Aspergillaceae</taxon>
        <taxon>Aspergillus</taxon>
        <taxon>Aspergillus subgen. Circumdati</taxon>
    </lineage>
</organism>
<sequence>MSGKEYSSLVLHYQSTLALQSPFSRLSLVLTNLLISLSRPLKAYSDALGRLDIRFEDSGPAHLGTLKGYSSYFLRGYGSNNETTMLKFTDEGVVLKKLDREAALDYVWKQAEA</sequence>
<gene>
    <name evidence="1" type="ORF">ATEG_03590</name>
</gene>
<dbReference type="AlphaFoldDB" id="Q0CRU4"/>
<protein>
    <submittedName>
        <fullName evidence="1">Uncharacterized protein</fullName>
    </submittedName>
</protein>
<reference evidence="2" key="1">
    <citation type="submission" date="2005-09" db="EMBL/GenBank/DDBJ databases">
        <title>Annotation of the Aspergillus terreus NIH2624 genome.</title>
        <authorList>
            <person name="Birren B.W."/>
            <person name="Lander E.S."/>
            <person name="Galagan J.E."/>
            <person name="Nusbaum C."/>
            <person name="Devon K."/>
            <person name="Henn M."/>
            <person name="Ma L.-J."/>
            <person name="Jaffe D.B."/>
            <person name="Butler J."/>
            <person name="Alvarez P."/>
            <person name="Gnerre S."/>
            <person name="Grabherr M."/>
            <person name="Kleber M."/>
            <person name="Mauceli E.W."/>
            <person name="Brockman W."/>
            <person name="Rounsley S."/>
            <person name="Young S.K."/>
            <person name="LaButti K."/>
            <person name="Pushparaj V."/>
            <person name="DeCaprio D."/>
            <person name="Crawford M."/>
            <person name="Koehrsen M."/>
            <person name="Engels R."/>
            <person name="Montgomery P."/>
            <person name="Pearson M."/>
            <person name="Howarth C."/>
            <person name="Larson L."/>
            <person name="Luoma S."/>
            <person name="White J."/>
            <person name="Alvarado L."/>
            <person name="Kodira C.D."/>
            <person name="Zeng Q."/>
            <person name="Oleary S."/>
            <person name="Yandava C."/>
            <person name="Denning D.W."/>
            <person name="Nierman W.C."/>
            <person name="Milne T."/>
            <person name="Madden K."/>
        </authorList>
    </citation>
    <scope>NUCLEOTIDE SEQUENCE [LARGE SCALE GENOMIC DNA]</scope>
    <source>
        <strain evidence="2">NIH 2624 / FGSC A1156</strain>
    </source>
</reference>
<dbReference type="EMBL" id="CH476598">
    <property type="protein sequence ID" value="EAU35392.1"/>
    <property type="molecule type" value="Genomic_DNA"/>
</dbReference>
<accession>Q0CRU4</accession>
<dbReference type="VEuPathDB" id="FungiDB:ATEG_03590"/>
<dbReference type="HOGENOM" id="CLU_2133024_0_0_1"/>
<dbReference type="Proteomes" id="UP000007963">
    <property type="component" value="Unassembled WGS sequence"/>
</dbReference>
<evidence type="ECO:0000313" key="1">
    <source>
        <dbReference type="EMBL" id="EAU35392.1"/>
    </source>
</evidence>
<proteinExistence type="predicted"/>
<name>Q0CRU4_ASPTN</name>